<evidence type="ECO:0000256" key="3">
    <source>
        <dbReference type="ARBA" id="ARBA00022884"/>
    </source>
</evidence>
<comment type="similarity">
    <text evidence="1 6">Belongs to the universal ribosomal protein uS17 family.</text>
</comment>
<dbReference type="InterPro" id="IPR012340">
    <property type="entry name" value="NA-bd_OB-fold"/>
</dbReference>
<dbReference type="PRINTS" id="PR00973">
    <property type="entry name" value="RIBOSOMALS17"/>
</dbReference>
<dbReference type="InterPro" id="IPR000266">
    <property type="entry name" value="Ribosomal_uS17"/>
</dbReference>
<reference evidence="7 8" key="1">
    <citation type="submission" date="2007-10" db="EMBL/GenBank/DDBJ databases">
        <title>Complete sequence of Caldivirga maquilingensis IC-167.</title>
        <authorList>
            <consortium name="US DOE Joint Genome Institute"/>
            <person name="Copeland A."/>
            <person name="Lucas S."/>
            <person name="Lapidus A."/>
            <person name="Barry K."/>
            <person name="Glavina del Rio T."/>
            <person name="Dalin E."/>
            <person name="Tice H."/>
            <person name="Pitluck S."/>
            <person name="Saunders E."/>
            <person name="Brettin T."/>
            <person name="Bruce D."/>
            <person name="Detter J.C."/>
            <person name="Han C."/>
            <person name="Schmutz J."/>
            <person name="Larimer F."/>
            <person name="Land M."/>
            <person name="Hauser L."/>
            <person name="Kyrpides N."/>
            <person name="Ivanova N."/>
            <person name="Biddle J.F."/>
            <person name="Zhang Z."/>
            <person name="Fitz-Gibbon S.T."/>
            <person name="Lowe T.M."/>
            <person name="Saltikov C."/>
            <person name="House C.H."/>
            <person name="Richardson P."/>
        </authorList>
    </citation>
    <scope>NUCLEOTIDE SEQUENCE [LARGE SCALE GENOMIC DNA]</scope>
    <source>
        <strain evidence="8">ATCC 700844 / DSM 13496 / JCM 10307 / IC-167</strain>
    </source>
</reference>
<keyword evidence="2 6" id="KW-0699">rRNA-binding</keyword>
<evidence type="ECO:0000313" key="7">
    <source>
        <dbReference type="EMBL" id="ABW01361.1"/>
    </source>
</evidence>
<dbReference type="PANTHER" id="PTHR10744:SF9">
    <property type="entry name" value="40S RIBOSOMAL PROTEIN S11-RELATED"/>
    <property type="match status" value="1"/>
</dbReference>
<keyword evidence="4 6" id="KW-0689">Ribosomal protein</keyword>
<dbReference type="GO" id="GO:0006412">
    <property type="term" value="P:translation"/>
    <property type="evidence" value="ECO:0007669"/>
    <property type="project" value="UniProtKB-UniRule"/>
</dbReference>
<dbReference type="GO" id="GO:0003735">
    <property type="term" value="F:structural constituent of ribosome"/>
    <property type="evidence" value="ECO:0007669"/>
    <property type="project" value="UniProtKB-UniRule"/>
</dbReference>
<evidence type="ECO:0000256" key="6">
    <source>
        <dbReference type="HAMAP-Rule" id="MF_01345"/>
    </source>
</evidence>
<dbReference type="OrthoDB" id="10698at2157"/>
<dbReference type="InterPro" id="IPR019978">
    <property type="entry name" value="Ribosomal_uS17_archaeal"/>
</dbReference>
<dbReference type="GeneID" id="5709893"/>
<name>A8MC55_CALMQ</name>
<organism evidence="7 8">
    <name type="scientific">Caldivirga maquilingensis (strain ATCC 700844 / DSM 13496 / JCM 10307 / IC-167)</name>
    <dbReference type="NCBI Taxonomy" id="397948"/>
    <lineage>
        <taxon>Archaea</taxon>
        <taxon>Thermoproteota</taxon>
        <taxon>Thermoprotei</taxon>
        <taxon>Thermoproteales</taxon>
        <taxon>Thermoproteaceae</taxon>
        <taxon>Caldivirga</taxon>
    </lineage>
</organism>
<dbReference type="NCBIfam" id="NF006345">
    <property type="entry name" value="PRK08572.1"/>
    <property type="match status" value="1"/>
</dbReference>
<dbReference type="STRING" id="397948.Cmaq_0516"/>
<dbReference type="Proteomes" id="UP000001137">
    <property type="component" value="Chromosome"/>
</dbReference>
<comment type="subunit">
    <text evidence="6">Part of the 30S ribosomal subunit.</text>
</comment>
<evidence type="ECO:0000256" key="2">
    <source>
        <dbReference type="ARBA" id="ARBA00022730"/>
    </source>
</evidence>
<dbReference type="HOGENOM" id="CLU_073626_0_3_2"/>
<protein>
    <recommendedName>
        <fullName evidence="6">Small ribosomal subunit protein uS17</fullName>
    </recommendedName>
</protein>
<dbReference type="EMBL" id="CP000852">
    <property type="protein sequence ID" value="ABW01361.1"/>
    <property type="molecule type" value="Genomic_DNA"/>
</dbReference>
<dbReference type="NCBIfam" id="TIGR03630">
    <property type="entry name" value="uS17_arch"/>
    <property type="match status" value="1"/>
</dbReference>
<evidence type="ECO:0000256" key="5">
    <source>
        <dbReference type="ARBA" id="ARBA00023274"/>
    </source>
</evidence>
<keyword evidence="8" id="KW-1185">Reference proteome</keyword>
<comment type="function">
    <text evidence="6">One of the primary rRNA binding proteins, it binds specifically to the 5'-end of 16S ribosomal RNA.</text>
</comment>
<dbReference type="InterPro" id="IPR028333">
    <property type="entry name" value="Ribosomal_uS17_arc/euk"/>
</dbReference>
<dbReference type="HAMAP" id="MF_01345_A">
    <property type="entry name" value="Ribosomal_uS17_A"/>
    <property type="match status" value="1"/>
</dbReference>
<dbReference type="PANTHER" id="PTHR10744">
    <property type="entry name" value="40S RIBOSOMAL PROTEIN S11 FAMILY MEMBER"/>
    <property type="match status" value="1"/>
</dbReference>
<dbReference type="Gene3D" id="2.40.50.1000">
    <property type="match status" value="1"/>
</dbReference>
<keyword evidence="5 6" id="KW-0687">Ribonucleoprotein</keyword>
<evidence type="ECO:0000313" key="8">
    <source>
        <dbReference type="Proteomes" id="UP000001137"/>
    </source>
</evidence>
<sequence length="152" mass="17499">MAQSSRLVVELQERPRPGEVIMLPNGERVRVRHIGVPWLLPPKAVCNDDKCPWHGHVKVRGTILEGRVVSVYMGQVVIQHEWLHYSPKYKRYIRKRRNIHAHLPSCIKVNVGDYVVIGETRPLAKFISFVVLGKRPDDVTSVNPEVKEIQQQ</sequence>
<keyword evidence="3 6" id="KW-0694">RNA-binding</keyword>
<accession>A8MC55</accession>
<evidence type="ECO:0000256" key="1">
    <source>
        <dbReference type="ARBA" id="ARBA00010254"/>
    </source>
</evidence>
<dbReference type="CDD" id="cd00364">
    <property type="entry name" value="Ribosomal_uS17"/>
    <property type="match status" value="1"/>
</dbReference>
<dbReference type="KEGG" id="cma:Cmaq_0516"/>
<dbReference type="Pfam" id="PF00366">
    <property type="entry name" value="Ribosomal_S17"/>
    <property type="match status" value="1"/>
</dbReference>
<proteinExistence type="inferred from homology"/>
<evidence type="ECO:0000256" key="4">
    <source>
        <dbReference type="ARBA" id="ARBA00022980"/>
    </source>
</evidence>
<dbReference type="GO" id="GO:0022627">
    <property type="term" value="C:cytosolic small ribosomal subunit"/>
    <property type="evidence" value="ECO:0007669"/>
    <property type="project" value="UniProtKB-UniRule"/>
</dbReference>
<dbReference type="eggNOG" id="arCOG04096">
    <property type="taxonomic scope" value="Archaea"/>
</dbReference>
<dbReference type="GO" id="GO:0019843">
    <property type="term" value="F:rRNA binding"/>
    <property type="evidence" value="ECO:0007669"/>
    <property type="project" value="UniProtKB-UniRule"/>
</dbReference>
<dbReference type="RefSeq" id="WP_012185581.1">
    <property type="nucleotide sequence ID" value="NC_009954.1"/>
</dbReference>
<dbReference type="SUPFAM" id="SSF50249">
    <property type="entry name" value="Nucleic acid-binding proteins"/>
    <property type="match status" value="1"/>
</dbReference>
<gene>
    <name evidence="6" type="primary">rps17</name>
    <name evidence="7" type="ordered locus">Cmaq_0516</name>
</gene>
<dbReference type="AlphaFoldDB" id="A8MC55"/>